<feature type="transmembrane region" description="Helical" evidence="1">
    <location>
        <begin position="51"/>
        <end position="75"/>
    </location>
</feature>
<comment type="caution">
    <text evidence="3">The sequence shown here is derived from an EMBL/GenBank/DDBJ whole genome shotgun (WGS) entry which is preliminary data.</text>
</comment>
<sequence>MSPALAVAAVMSWVPPVVLTVVRLAWADAPVRVPVHWSGAGVVDGWGSTASAFWSMLVPGVAGALICSVLSITLASDATMLQAAATIGIISASTGSIAAVWLTMVLSAAGSTGALLPVLAAVIWGALVFVVCLLRRRPTG</sequence>
<organism evidence="3 4">
    <name type="scientific">Curtobacterium herbarum</name>
    <dbReference type="NCBI Taxonomy" id="150122"/>
    <lineage>
        <taxon>Bacteria</taxon>
        <taxon>Bacillati</taxon>
        <taxon>Actinomycetota</taxon>
        <taxon>Actinomycetes</taxon>
        <taxon>Micrococcales</taxon>
        <taxon>Microbacteriaceae</taxon>
        <taxon>Curtobacterium</taxon>
    </lineage>
</organism>
<feature type="domain" description="DUF1648" evidence="2">
    <location>
        <begin position="24"/>
        <end position="56"/>
    </location>
</feature>
<gene>
    <name evidence="3" type="ORF">GCM10009627_19630</name>
</gene>
<protein>
    <recommendedName>
        <fullName evidence="2">DUF1648 domain-containing protein</fullName>
    </recommendedName>
</protein>
<evidence type="ECO:0000313" key="3">
    <source>
        <dbReference type="EMBL" id="GAA1493617.1"/>
    </source>
</evidence>
<dbReference type="InterPro" id="IPR012867">
    <property type="entry name" value="DUF1648"/>
</dbReference>
<accession>A0ABP4K407</accession>
<keyword evidence="1" id="KW-0472">Membrane</keyword>
<keyword evidence="1" id="KW-0812">Transmembrane</keyword>
<proteinExistence type="predicted"/>
<feature type="transmembrane region" description="Helical" evidence="1">
    <location>
        <begin position="114"/>
        <end position="134"/>
    </location>
</feature>
<dbReference type="Pfam" id="PF07853">
    <property type="entry name" value="DUF1648"/>
    <property type="match status" value="1"/>
</dbReference>
<keyword evidence="4" id="KW-1185">Reference proteome</keyword>
<dbReference type="Proteomes" id="UP001501742">
    <property type="component" value="Unassembled WGS sequence"/>
</dbReference>
<evidence type="ECO:0000259" key="2">
    <source>
        <dbReference type="Pfam" id="PF07853"/>
    </source>
</evidence>
<evidence type="ECO:0000313" key="4">
    <source>
        <dbReference type="Proteomes" id="UP001501742"/>
    </source>
</evidence>
<dbReference type="RefSeq" id="WP_204606905.1">
    <property type="nucleotide sequence ID" value="NZ_BAAAJX010000008.1"/>
</dbReference>
<keyword evidence="1" id="KW-1133">Transmembrane helix</keyword>
<feature type="transmembrane region" description="Helical" evidence="1">
    <location>
        <begin position="87"/>
        <end position="108"/>
    </location>
</feature>
<evidence type="ECO:0000256" key="1">
    <source>
        <dbReference type="SAM" id="Phobius"/>
    </source>
</evidence>
<dbReference type="EMBL" id="BAAAJX010000008">
    <property type="protein sequence ID" value="GAA1493617.1"/>
    <property type="molecule type" value="Genomic_DNA"/>
</dbReference>
<reference evidence="4" key="1">
    <citation type="journal article" date="2019" name="Int. J. Syst. Evol. Microbiol.">
        <title>The Global Catalogue of Microorganisms (GCM) 10K type strain sequencing project: providing services to taxonomists for standard genome sequencing and annotation.</title>
        <authorList>
            <consortium name="The Broad Institute Genomics Platform"/>
            <consortium name="The Broad Institute Genome Sequencing Center for Infectious Disease"/>
            <person name="Wu L."/>
            <person name="Ma J."/>
        </authorList>
    </citation>
    <scope>NUCLEOTIDE SEQUENCE [LARGE SCALE GENOMIC DNA]</scope>
    <source>
        <strain evidence="4">JCM 12140</strain>
    </source>
</reference>
<name>A0ABP4K407_9MICO</name>